<feature type="region of interest" description="Disordered" evidence="1">
    <location>
        <begin position="74"/>
        <end position="101"/>
    </location>
</feature>
<protein>
    <submittedName>
        <fullName evidence="2">Uncharacterized protein</fullName>
    </submittedName>
</protein>
<dbReference type="GeneID" id="64961523"/>
<accession>A0A7R7WC27</accession>
<proteinExistence type="predicted"/>
<evidence type="ECO:0000256" key="1">
    <source>
        <dbReference type="SAM" id="MobiDB-lite"/>
    </source>
</evidence>
<name>A0A7R7WC27_ASPKA</name>
<dbReference type="Proteomes" id="UP000661280">
    <property type="component" value="Chromosome 5"/>
</dbReference>
<keyword evidence="3" id="KW-1185">Reference proteome</keyword>
<evidence type="ECO:0000313" key="2">
    <source>
        <dbReference type="EMBL" id="BCS00202.1"/>
    </source>
</evidence>
<organism evidence="2 3">
    <name type="scientific">Aspergillus kawachii</name>
    <name type="common">White koji mold</name>
    <name type="synonym">Aspergillus awamori var. kawachi</name>
    <dbReference type="NCBI Taxonomy" id="1069201"/>
    <lineage>
        <taxon>Eukaryota</taxon>
        <taxon>Fungi</taxon>
        <taxon>Dikarya</taxon>
        <taxon>Ascomycota</taxon>
        <taxon>Pezizomycotina</taxon>
        <taxon>Eurotiomycetes</taxon>
        <taxon>Eurotiomycetidae</taxon>
        <taxon>Eurotiales</taxon>
        <taxon>Aspergillaceae</taxon>
        <taxon>Aspergillus</taxon>
        <taxon>Aspergillus subgen. Circumdati</taxon>
    </lineage>
</organism>
<dbReference type="RefSeq" id="XP_041543964.1">
    <property type="nucleotide sequence ID" value="XM_041690373.1"/>
</dbReference>
<evidence type="ECO:0000313" key="3">
    <source>
        <dbReference type="Proteomes" id="UP000661280"/>
    </source>
</evidence>
<sequence>MTSEHQRGTVSAKHNRTLPGHYPQAHDESQNGTVVLSDDLPVSQPSAPGFPDSWVLVLPRCRWAASLLRDLRPARDQTGNAQGPVMCDPSPRSGSVERTII</sequence>
<reference evidence="2" key="2">
    <citation type="submission" date="2021-02" db="EMBL/GenBank/DDBJ databases">
        <title>Aspergillus luchuensis mut. kawachii IFO 4304 genome sequence.</title>
        <authorList>
            <person name="Mori K."/>
            <person name="Kadooka C."/>
            <person name="Goto M."/>
            <person name="Futagami T."/>
        </authorList>
    </citation>
    <scope>NUCLEOTIDE SEQUENCE</scope>
    <source>
        <strain evidence="2">IFO 4308</strain>
    </source>
</reference>
<gene>
    <name evidence="2" type="ORF">AKAW2_50543S</name>
</gene>
<dbReference type="AlphaFoldDB" id="A0A7R7WC27"/>
<feature type="region of interest" description="Disordered" evidence="1">
    <location>
        <begin position="1"/>
        <end position="50"/>
    </location>
</feature>
<dbReference type="EMBL" id="AP024429">
    <property type="protein sequence ID" value="BCS00202.1"/>
    <property type="molecule type" value="Genomic_DNA"/>
</dbReference>
<dbReference type="KEGG" id="aluc:AKAW2_50543S"/>
<reference evidence="2" key="1">
    <citation type="submission" date="2021-01" db="EMBL/GenBank/DDBJ databases">
        <authorList>
            <consortium name="Aspergillus luchuensis mut. kawachii IFO 4304 genome sequencing consortium"/>
            <person name="Kazuki M."/>
            <person name="Futagami T."/>
        </authorList>
    </citation>
    <scope>NUCLEOTIDE SEQUENCE</scope>
    <source>
        <strain evidence="2">IFO 4308</strain>
    </source>
</reference>